<keyword evidence="2" id="KW-1185">Reference proteome</keyword>
<evidence type="ECO:0000313" key="1">
    <source>
        <dbReference type="EMBL" id="KAF9647909.1"/>
    </source>
</evidence>
<reference evidence="1" key="1">
    <citation type="submission" date="2019-10" db="EMBL/GenBank/DDBJ databases">
        <authorList>
            <consortium name="DOE Joint Genome Institute"/>
            <person name="Kuo A."/>
            <person name="Miyauchi S."/>
            <person name="Kiss E."/>
            <person name="Drula E."/>
            <person name="Kohler A."/>
            <person name="Sanchez-Garcia M."/>
            <person name="Andreopoulos B."/>
            <person name="Barry K.W."/>
            <person name="Bonito G."/>
            <person name="Buee M."/>
            <person name="Carver A."/>
            <person name="Chen C."/>
            <person name="Cichocki N."/>
            <person name="Clum A."/>
            <person name="Culley D."/>
            <person name="Crous P.W."/>
            <person name="Fauchery L."/>
            <person name="Girlanda M."/>
            <person name="Hayes R."/>
            <person name="Keri Z."/>
            <person name="Labutti K."/>
            <person name="Lipzen A."/>
            <person name="Lombard V."/>
            <person name="Magnuson J."/>
            <person name="Maillard F."/>
            <person name="Morin E."/>
            <person name="Murat C."/>
            <person name="Nolan M."/>
            <person name="Ohm R."/>
            <person name="Pangilinan J."/>
            <person name="Pereira M."/>
            <person name="Perotto S."/>
            <person name="Peter M."/>
            <person name="Riley R."/>
            <person name="Sitrit Y."/>
            <person name="Stielow B."/>
            <person name="Szollosi G."/>
            <person name="Zifcakova L."/>
            <person name="Stursova M."/>
            <person name="Spatafora J.W."/>
            <person name="Tedersoo L."/>
            <person name="Vaario L.-M."/>
            <person name="Yamada A."/>
            <person name="Yan M."/>
            <person name="Wang P."/>
            <person name="Xu J."/>
            <person name="Bruns T."/>
            <person name="Baldrian P."/>
            <person name="Vilgalys R."/>
            <person name="Henrissat B."/>
            <person name="Grigoriev I.V."/>
            <person name="Hibbett D."/>
            <person name="Nagy L.G."/>
            <person name="Martin F.M."/>
        </authorList>
    </citation>
    <scope>NUCLEOTIDE SEQUENCE</scope>
    <source>
        <strain evidence="1">P2</strain>
    </source>
</reference>
<name>A0ACB6ZEC6_THEGA</name>
<reference evidence="1" key="2">
    <citation type="journal article" date="2020" name="Nat. Commun.">
        <title>Large-scale genome sequencing of mycorrhizal fungi provides insights into the early evolution of symbiotic traits.</title>
        <authorList>
            <person name="Miyauchi S."/>
            <person name="Kiss E."/>
            <person name="Kuo A."/>
            <person name="Drula E."/>
            <person name="Kohler A."/>
            <person name="Sanchez-Garcia M."/>
            <person name="Morin E."/>
            <person name="Andreopoulos B."/>
            <person name="Barry K.W."/>
            <person name="Bonito G."/>
            <person name="Buee M."/>
            <person name="Carver A."/>
            <person name="Chen C."/>
            <person name="Cichocki N."/>
            <person name="Clum A."/>
            <person name="Culley D."/>
            <person name="Crous P.W."/>
            <person name="Fauchery L."/>
            <person name="Girlanda M."/>
            <person name="Hayes R.D."/>
            <person name="Keri Z."/>
            <person name="LaButti K."/>
            <person name="Lipzen A."/>
            <person name="Lombard V."/>
            <person name="Magnuson J."/>
            <person name="Maillard F."/>
            <person name="Murat C."/>
            <person name="Nolan M."/>
            <person name="Ohm R.A."/>
            <person name="Pangilinan J."/>
            <person name="Pereira M.F."/>
            <person name="Perotto S."/>
            <person name="Peter M."/>
            <person name="Pfister S."/>
            <person name="Riley R."/>
            <person name="Sitrit Y."/>
            <person name="Stielow J.B."/>
            <person name="Szollosi G."/>
            <person name="Zifcakova L."/>
            <person name="Stursova M."/>
            <person name="Spatafora J.W."/>
            <person name="Tedersoo L."/>
            <person name="Vaario L.M."/>
            <person name="Yamada A."/>
            <person name="Yan M."/>
            <person name="Wang P."/>
            <person name="Xu J."/>
            <person name="Bruns T."/>
            <person name="Baldrian P."/>
            <person name="Vilgalys R."/>
            <person name="Dunand C."/>
            <person name="Henrissat B."/>
            <person name="Grigoriev I.V."/>
            <person name="Hibbett D."/>
            <person name="Nagy L.G."/>
            <person name="Martin F.M."/>
        </authorList>
    </citation>
    <scope>NUCLEOTIDE SEQUENCE</scope>
    <source>
        <strain evidence="1">P2</strain>
    </source>
</reference>
<organism evidence="1 2">
    <name type="scientific">Thelephora ganbajun</name>
    <name type="common">Ganba fungus</name>
    <dbReference type="NCBI Taxonomy" id="370292"/>
    <lineage>
        <taxon>Eukaryota</taxon>
        <taxon>Fungi</taxon>
        <taxon>Dikarya</taxon>
        <taxon>Basidiomycota</taxon>
        <taxon>Agaricomycotina</taxon>
        <taxon>Agaricomycetes</taxon>
        <taxon>Thelephorales</taxon>
        <taxon>Thelephoraceae</taxon>
        <taxon>Thelephora</taxon>
    </lineage>
</organism>
<dbReference type="EMBL" id="MU118023">
    <property type="protein sequence ID" value="KAF9647909.1"/>
    <property type="molecule type" value="Genomic_DNA"/>
</dbReference>
<dbReference type="Proteomes" id="UP000886501">
    <property type="component" value="Unassembled WGS sequence"/>
</dbReference>
<accession>A0ACB6ZEC6</accession>
<proteinExistence type="predicted"/>
<gene>
    <name evidence="1" type="ORF">BDM02DRAFT_2471834</name>
</gene>
<sequence length="433" mass="48110">MSDDQPPRALLGDVGLNTIIFESFSSTRAPINWTAPELLTLDNTIYQPSVASDIYALAMVIYEVLTGTPPFTRRGKTELACKVVLEDDRPPRPRDSEKLGLTDEVWESLRRCWEEKPSARPSVDAVSACLKQAAETWIADVPAFLLASKTGVEQVMNLKEDQAKDFANRLDETLDQIGINEYSGKIYLKYLQRLCGASGVLPASFMLTDGFEVIETRPFTTGGFADVYKATYKGQLVVVKALKTTSMDDLENVHKRFAKEVVGWKWLRHENILPFIGVTSIPPPFSMVSAWMENGNIMSFIRATPDQNPFSLLVDVTNGLQYLHQRDFVHGNLKPANILINSEYRACLGDFGFAAIIEEANSIEGPSSHKAGGTIRWVAPEILEPGRYGYVKQARRKLPSKSTDIYALGMATLEVCISSPLLLLLPRNPTFSP</sequence>
<protein>
    <submittedName>
        <fullName evidence="1">Kinase-like protein</fullName>
    </submittedName>
</protein>
<evidence type="ECO:0000313" key="2">
    <source>
        <dbReference type="Proteomes" id="UP000886501"/>
    </source>
</evidence>
<comment type="caution">
    <text evidence="1">The sequence shown here is derived from an EMBL/GenBank/DDBJ whole genome shotgun (WGS) entry which is preliminary data.</text>
</comment>